<gene>
    <name evidence="6" type="primary">ftsA_34</name>
    <name evidence="6" type="ORF">SDC9_99777</name>
</gene>
<dbReference type="SMART" id="SM00842">
    <property type="entry name" value="FtsA"/>
    <property type="match status" value="1"/>
</dbReference>
<dbReference type="PANTHER" id="PTHR32432:SF4">
    <property type="entry name" value="CELL DIVISION PROTEIN FTSA"/>
    <property type="match status" value="1"/>
</dbReference>
<dbReference type="InterPro" id="IPR003494">
    <property type="entry name" value="SHS2_FtsA"/>
</dbReference>
<dbReference type="GO" id="GO:0009898">
    <property type="term" value="C:cytoplasmic side of plasma membrane"/>
    <property type="evidence" value="ECO:0007669"/>
    <property type="project" value="TreeGrafter"/>
</dbReference>
<dbReference type="SUPFAM" id="SSF53067">
    <property type="entry name" value="Actin-like ATPase domain"/>
    <property type="match status" value="2"/>
</dbReference>
<keyword evidence="1" id="KW-1003">Cell membrane</keyword>
<dbReference type="InterPro" id="IPR050696">
    <property type="entry name" value="FtsA/MreB"/>
</dbReference>
<dbReference type="EMBL" id="VSSQ01014133">
    <property type="protein sequence ID" value="MPM53013.1"/>
    <property type="molecule type" value="Genomic_DNA"/>
</dbReference>
<keyword evidence="3" id="KW-0472">Membrane</keyword>
<reference evidence="6" key="1">
    <citation type="submission" date="2019-08" db="EMBL/GenBank/DDBJ databases">
        <authorList>
            <person name="Kucharzyk K."/>
            <person name="Murdoch R.W."/>
            <person name="Higgins S."/>
            <person name="Loffler F."/>
        </authorList>
    </citation>
    <scope>NUCLEOTIDE SEQUENCE</scope>
</reference>
<evidence type="ECO:0000256" key="1">
    <source>
        <dbReference type="ARBA" id="ARBA00022475"/>
    </source>
</evidence>
<dbReference type="PANTHER" id="PTHR32432">
    <property type="entry name" value="CELL DIVISION PROTEIN FTSA-RELATED"/>
    <property type="match status" value="1"/>
</dbReference>
<dbReference type="AlphaFoldDB" id="A0A645AQ84"/>
<evidence type="ECO:0000259" key="5">
    <source>
        <dbReference type="SMART" id="SM00842"/>
    </source>
</evidence>
<dbReference type="GO" id="GO:0032153">
    <property type="term" value="C:cell division site"/>
    <property type="evidence" value="ECO:0007669"/>
    <property type="project" value="TreeGrafter"/>
</dbReference>
<dbReference type="InterPro" id="IPR020823">
    <property type="entry name" value="Cell_div_FtsA"/>
</dbReference>
<accession>A0A645AQ84</accession>
<sequence>MFVGIAGQNIKCMSQRLSRNRSKSDDLIMDDEIEEMIKEMANSRVPAGEKILHVIPQAYNVDDHIGVENASGMTGTRIEGDYKLFIGKINSVEHSKLVINRAGLNLKELILEPVASAKAVLTEDEMELGAAMIDMGGGTTDLLIYHNNIIRHTAVIPFGGNSITEDLRHGCSVSLKNAEQMKIQYGSCYSEFAPENKTVVIPGIGGLEKREVSFKFIARIIEARVEEIIEAIMYEIENSGYMDKLGAGIVLTGGGSQLTNLKQFIQSKTGYSVRIASPVNHLSHDTPQEVCKPSSSTAIGLLMIGHDKMKNIAQSAPEEEPVLFEDLEIAAPATSKEEKNKKKSIRKTGRFLGGVSHILGDIFDTTNNEA</sequence>
<dbReference type="GO" id="GO:0051301">
    <property type="term" value="P:cell division"/>
    <property type="evidence" value="ECO:0007669"/>
    <property type="project" value="UniProtKB-KW"/>
</dbReference>
<evidence type="ECO:0000256" key="4">
    <source>
        <dbReference type="ARBA" id="ARBA00023306"/>
    </source>
</evidence>
<organism evidence="6">
    <name type="scientific">bioreactor metagenome</name>
    <dbReference type="NCBI Taxonomy" id="1076179"/>
    <lineage>
        <taxon>unclassified sequences</taxon>
        <taxon>metagenomes</taxon>
        <taxon>ecological metagenomes</taxon>
    </lineage>
</organism>
<proteinExistence type="predicted"/>
<name>A0A645AQ84_9ZZZZ</name>
<keyword evidence="4" id="KW-0131">Cell cycle</keyword>
<evidence type="ECO:0000313" key="6">
    <source>
        <dbReference type="EMBL" id="MPM53013.1"/>
    </source>
</evidence>
<dbReference type="Gene3D" id="3.30.1490.110">
    <property type="match status" value="1"/>
</dbReference>
<dbReference type="NCBIfam" id="TIGR01174">
    <property type="entry name" value="ftsA"/>
    <property type="match status" value="1"/>
</dbReference>
<dbReference type="Pfam" id="PF14450">
    <property type="entry name" value="FtsA"/>
    <property type="match status" value="1"/>
</dbReference>
<evidence type="ECO:0000256" key="2">
    <source>
        <dbReference type="ARBA" id="ARBA00022618"/>
    </source>
</evidence>
<evidence type="ECO:0000256" key="3">
    <source>
        <dbReference type="ARBA" id="ARBA00023136"/>
    </source>
</evidence>
<protein>
    <submittedName>
        <fullName evidence="6">Cell division protein FtsA</fullName>
    </submittedName>
</protein>
<dbReference type="CDD" id="cd24048">
    <property type="entry name" value="ASKHA_NBD_FtsA"/>
    <property type="match status" value="1"/>
</dbReference>
<feature type="domain" description="SHS2" evidence="5">
    <location>
        <begin position="1"/>
        <end position="120"/>
    </location>
</feature>
<dbReference type="PIRSF" id="PIRSF003101">
    <property type="entry name" value="FtsA"/>
    <property type="match status" value="1"/>
</dbReference>
<keyword evidence="2 6" id="KW-0132">Cell division</keyword>
<comment type="caution">
    <text evidence="6">The sequence shown here is derived from an EMBL/GenBank/DDBJ whole genome shotgun (WGS) entry which is preliminary data.</text>
</comment>
<dbReference type="InterPro" id="IPR043129">
    <property type="entry name" value="ATPase_NBD"/>
</dbReference>
<dbReference type="Gene3D" id="3.30.420.40">
    <property type="match status" value="1"/>
</dbReference>
<dbReference type="Pfam" id="PF02491">
    <property type="entry name" value="SHS2_FTSA"/>
    <property type="match status" value="1"/>
</dbReference>